<gene>
    <name evidence="10" type="ORF">BES34_009060</name>
</gene>
<feature type="domain" description="PAS" evidence="8">
    <location>
        <begin position="273"/>
        <end position="321"/>
    </location>
</feature>
<dbReference type="SMART" id="SM00086">
    <property type="entry name" value="PAC"/>
    <property type="match status" value="6"/>
</dbReference>
<dbReference type="NCBIfam" id="TIGR00229">
    <property type="entry name" value="sensory_box"/>
    <property type="match status" value="6"/>
</dbReference>
<evidence type="ECO:0000256" key="4">
    <source>
        <dbReference type="ARBA" id="ARBA00022679"/>
    </source>
</evidence>
<feature type="domain" description="PAC" evidence="9">
    <location>
        <begin position="346"/>
        <end position="396"/>
    </location>
</feature>
<proteinExistence type="predicted"/>
<feature type="coiled-coil region" evidence="6">
    <location>
        <begin position="256"/>
        <end position="283"/>
    </location>
</feature>
<organism evidence="10 11">
    <name type="scientific">Leptospira inadai serovar Lyme</name>
    <dbReference type="NCBI Taxonomy" id="293084"/>
    <lineage>
        <taxon>Bacteria</taxon>
        <taxon>Pseudomonadati</taxon>
        <taxon>Spirochaetota</taxon>
        <taxon>Spirochaetia</taxon>
        <taxon>Leptospirales</taxon>
        <taxon>Leptospiraceae</taxon>
        <taxon>Leptospira</taxon>
    </lineage>
</organism>
<evidence type="ECO:0000259" key="8">
    <source>
        <dbReference type="PROSITE" id="PS50112"/>
    </source>
</evidence>
<evidence type="ECO:0000256" key="1">
    <source>
        <dbReference type="ARBA" id="ARBA00000085"/>
    </source>
</evidence>
<evidence type="ECO:0000259" key="9">
    <source>
        <dbReference type="PROSITE" id="PS50113"/>
    </source>
</evidence>
<name>A0ABX4YJF1_9LEPT</name>
<feature type="coiled-coil region" evidence="6">
    <location>
        <begin position="384"/>
        <end position="411"/>
    </location>
</feature>
<feature type="domain" description="PAS" evidence="8">
    <location>
        <begin position="7"/>
        <end position="49"/>
    </location>
</feature>
<dbReference type="PANTHER" id="PTHR43304">
    <property type="entry name" value="PHYTOCHROME-LIKE PROTEIN CPH1"/>
    <property type="match status" value="1"/>
</dbReference>
<dbReference type="RefSeq" id="WP_010416261.1">
    <property type="nucleotide sequence ID" value="NZ_MCRM02000007.1"/>
</dbReference>
<dbReference type="PROSITE" id="PS50112">
    <property type="entry name" value="PAS"/>
    <property type="match status" value="6"/>
</dbReference>
<keyword evidence="5 10" id="KW-0418">Kinase</keyword>
<dbReference type="Pfam" id="PF01590">
    <property type="entry name" value="GAF"/>
    <property type="match status" value="1"/>
</dbReference>
<evidence type="ECO:0000256" key="2">
    <source>
        <dbReference type="ARBA" id="ARBA00012438"/>
    </source>
</evidence>
<dbReference type="InterPro" id="IPR036097">
    <property type="entry name" value="HisK_dim/P_sf"/>
</dbReference>
<evidence type="ECO:0000256" key="6">
    <source>
        <dbReference type="SAM" id="Coils"/>
    </source>
</evidence>
<dbReference type="Gene3D" id="3.30.565.10">
    <property type="entry name" value="Histidine kinase-like ATPase, C-terminal domain"/>
    <property type="match status" value="1"/>
</dbReference>
<evidence type="ECO:0000256" key="5">
    <source>
        <dbReference type="ARBA" id="ARBA00022777"/>
    </source>
</evidence>
<feature type="domain" description="PAS" evidence="8">
    <location>
        <begin position="404"/>
        <end position="451"/>
    </location>
</feature>
<dbReference type="InterPro" id="IPR005467">
    <property type="entry name" value="His_kinase_dom"/>
</dbReference>
<dbReference type="SMART" id="SM00387">
    <property type="entry name" value="HATPase_c"/>
    <property type="match status" value="1"/>
</dbReference>
<feature type="coiled-coil region" evidence="6">
    <location>
        <begin position="780"/>
        <end position="807"/>
    </location>
</feature>
<feature type="domain" description="Histidine kinase" evidence="7">
    <location>
        <begin position="1151"/>
        <end position="1317"/>
    </location>
</feature>
<dbReference type="SUPFAM" id="SSF55785">
    <property type="entry name" value="PYP-like sensor domain (PAS domain)"/>
    <property type="match status" value="6"/>
</dbReference>
<dbReference type="InterPro" id="IPR000700">
    <property type="entry name" value="PAS-assoc_C"/>
</dbReference>
<feature type="domain" description="PAS" evidence="8">
    <location>
        <begin position="163"/>
        <end position="190"/>
    </location>
</feature>
<dbReference type="SMART" id="SM00065">
    <property type="entry name" value="GAF"/>
    <property type="match status" value="1"/>
</dbReference>
<dbReference type="Pfam" id="PF02518">
    <property type="entry name" value="HATPase_c"/>
    <property type="match status" value="1"/>
</dbReference>
<evidence type="ECO:0000313" key="10">
    <source>
        <dbReference type="EMBL" id="PNV75393.1"/>
    </source>
</evidence>
<dbReference type="InterPro" id="IPR052162">
    <property type="entry name" value="Sensor_kinase/Photoreceptor"/>
</dbReference>
<dbReference type="EMBL" id="MCRM02000007">
    <property type="protein sequence ID" value="PNV75393.1"/>
    <property type="molecule type" value="Genomic_DNA"/>
</dbReference>
<protein>
    <recommendedName>
        <fullName evidence="2">histidine kinase</fullName>
        <ecNumber evidence="2">2.7.13.3</ecNumber>
    </recommendedName>
</protein>
<feature type="domain" description="PAC" evidence="9">
    <location>
        <begin position="742"/>
        <end position="792"/>
    </location>
</feature>
<keyword evidence="11" id="KW-1185">Reference proteome</keyword>
<comment type="catalytic activity">
    <reaction evidence="1">
        <text>ATP + protein L-histidine = ADP + protein N-phospho-L-histidine.</text>
        <dbReference type="EC" id="2.7.13.3"/>
    </reaction>
</comment>
<dbReference type="InterPro" id="IPR035965">
    <property type="entry name" value="PAS-like_dom_sf"/>
</dbReference>
<dbReference type="PRINTS" id="PR00344">
    <property type="entry name" value="BCTRLSENSOR"/>
</dbReference>
<dbReference type="SMART" id="SM00091">
    <property type="entry name" value="PAS"/>
    <property type="match status" value="6"/>
</dbReference>
<dbReference type="SUPFAM" id="SSF55874">
    <property type="entry name" value="ATPase domain of HSP90 chaperone/DNA topoisomerase II/histidine kinase"/>
    <property type="match status" value="1"/>
</dbReference>
<dbReference type="InterPro" id="IPR003594">
    <property type="entry name" value="HATPase_dom"/>
</dbReference>
<dbReference type="InterPro" id="IPR036890">
    <property type="entry name" value="HATPase_C_sf"/>
</dbReference>
<dbReference type="PANTHER" id="PTHR43304:SF1">
    <property type="entry name" value="PAC DOMAIN-CONTAINING PROTEIN"/>
    <property type="match status" value="1"/>
</dbReference>
<dbReference type="InterPro" id="IPR013767">
    <property type="entry name" value="PAS_fold"/>
</dbReference>
<dbReference type="InterPro" id="IPR029016">
    <property type="entry name" value="GAF-like_dom_sf"/>
</dbReference>
<dbReference type="InterPro" id="IPR001610">
    <property type="entry name" value="PAC"/>
</dbReference>
<feature type="coiled-coil region" evidence="6">
    <location>
        <begin position="513"/>
        <end position="540"/>
    </location>
</feature>
<keyword evidence="4" id="KW-0808">Transferase</keyword>
<keyword evidence="3" id="KW-0597">Phosphoprotein</keyword>
<accession>A0ABX4YJF1</accession>
<comment type="caution">
    <text evidence="10">The sequence shown here is derived from an EMBL/GenBank/DDBJ whole genome shotgun (WGS) entry which is preliminary data.</text>
</comment>
<reference evidence="10" key="1">
    <citation type="submission" date="2018-01" db="EMBL/GenBank/DDBJ databases">
        <title>Genomic characterization of Leptospira inadai serogroup Lyme isolated from captured rat in Brazil and comparative analysis with human reference strain.</title>
        <authorList>
            <person name="Moreno L.Z."/>
            <person name="Loureiro A.P."/>
            <person name="Miraglia F."/>
            <person name="Kremer F.S."/>
            <person name="Eslabao M.R."/>
            <person name="Dellagostin O.A."/>
            <person name="Lilenbaum W."/>
            <person name="Moreno A.M."/>
        </authorList>
    </citation>
    <scope>NUCLEOTIDE SEQUENCE [LARGE SCALE GENOMIC DNA]</scope>
    <source>
        <strain evidence="10">M34/99</strain>
    </source>
</reference>
<dbReference type="InterPro" id="IPR004358">
    <property type="entry name" value="Sig_transdc_His_kin-like_C"/>
</dbReference>
<dbReference type="Proteomes" id="UP000094669">
    <property type="component" value="Unassembled WGS sequence"/>
</dbReference>
<dbReference type="Gene3D" id="1.10.287.130">
    <property type="match status" value="1"/>
</dbReference>
<dbReference type="PROSITE" id="PS50109">
    <property type="entry name" value="HIS_KIN"/>
    <property type="match status" value="1"/>
</dbReference>
<dbReference type="InterPro" id="IPR003018">
    <property type="entry name" value="GAF"/>
</dbReference>
<dbReference type="SUPFAM" id="SSF55781">
    <property type="entry name" value="GAF domain-like"/>
    <property type="match status" value="1"/>
</dbReference>
<evidence type="ECO:0000313" key="11">
    <source>
        <dbReference type="Proteomes" id="UP000094669"/>
    </source>
</evidence>
<feature type="domain" description="PAC" evidence="9">
    <location>
        <begin position="479"/>
        <end position="529"/>
    </location>
</feature>
<dbReference type="GO" id="GO:0016301">
    <property type="term" value="F:kinase activity"/>
    <property type="evidence" value="ECO:0007669"/>
    <property type="project" value="UniProtKB-KW"/>
</dbReference>
<dbReference type="Gene3D" id="3.30.450.40">
    <property type="match status" value="1"/>
</dbReference>
<evidence type="ECO:0000259" key="7">
    <source>
        <dbReference type="PROSITE" id="PS50109"/>
    </source>
</evidence>
<feature type="domain" description="PAS" evidence="8">
    <location>
        <begin position="669"/>
        <end position="718"/>
    </location>
</feature>
<feature type="domain" description="PAS" evidence="8">
    <location>
        <begin position="537"/>
        <end position="584"/>
    </location>
</feature>
<dbReference type="CDD" id="cd00082">
    <property type="entry name" value="HisKA"/>
    <property type="match status" value="1"/>
</dbReference>
<dbReference type="Pfam" id="PF00989">
    <property type="entry name" value="PAS"/>
    <property type="match status" value="1"/>
</dbReference>
<dbReference type="EC" id="2.7.13.3" evidence="2"/>
<evidence type="ECO:0000256" key="3">
    <source>
        <dbReference type="ARBA" id="ARBA00022553"/>
    </source>
</evidence>
<dbReference type="InterPro" id="IPR000014">
    <property type="entry name" value="PAS"/>
</dbReference>
<sequence length="1317" mass="150286">MDPCFLESEFLLQIFESCRDGIVIADSEGAIFDANDSFVKLTNYTRAKLRSLNIWDFTADRWRSIEADMIKEQLIPNGYTEEYEKEIIRKDRTLVSVSVKMYYVTESQGTRKVIWGTFRDLSQEKTRDELSSQYYRKTKEGWEALKRIFDLNPLPMSISEINSGKLIDVNARFEEEVGYSSEELLGRTTVELGLWKDLDTRTRTMEVIREKGWVNNLELLFRKKSGEEFWGLFSAQIIEYKGSTVLLTITVPISDRIKAEKEKRKLLEDIQEKQEILDQIIRLNPSAITLSKADGTYLEANDLFLEYVGKTKEEILGKTPVELGVYQDLADRAHILEHLRTSGIVRNLEISMKTAEGKMRSILFSARILESKGEKKILAIGHDISDIEESRERLESLAKELEKSRELFQKLFQLIPSGVVLTDWETKRIIDANERYLELIRFPREEVIGKTTPELHIWDLDPEFRSYVYESLKTKNEIASMETVVKASDGTPIPILYSGRMVALNGHPHVISVSTDISERKKAEEEAKRLNEEILYNKDLFERIFQLNPAAVSLSDLETGVYRQVNQSYCELIGYPREQIIGKSSQELGIWEKDADRKTLLAELKAKGWTGSVEATILHSDGTQRKVLSGNRVIKMNDRQMLLALLIDITEKKKIEAERDEYFAQLEESKGLFERVFEMNPDTITISDLTTGRYISVNERFTEMLQYPKEEAIGNTSVEMGIWPREVRNKIVETLREKGVMRDFDVRLTRKDGSYVDAIFSARIINLGKSPSLIAITRDITQSKAAAKEKEEQAQRLSMQAKAFLEMTRDPEFVSGNLEEAAKKISKMASETLDCDRASIWIFDKGGEEIWTSIAGWDRKSNSYLERISMRLSDYPNYFEAIKTTRFLDIKDAINDPRTLEFADIYCTPLNITSLLNAPVFLRGRIKGIVCLEHRGNLREWKGYESQFAVTVTEQVTQLLLNAERNEAKEELEKAVTIRTSELASALDNLRKMQDQLILSEKMAALGQLIAGIAHEINNPLGAISALSGEVKAYLNSSADRLKKLGIMLSSADSLLIHNLSNFIRRGLESKESQLTREERRILLKDIKNNLVEVGFENAYDLADRIMDTGLPAALKEFPDLFGDPSNYPLLDFAIEEIQTFKNVTSIRLAVDRTSKIVYALKNYAHIDFGGRKVETDLVENIETVLTIYHNQMKNGVEIEFDFPIRPKVPAFPDDLLQVWTNLIYNSLQAMNFKGKIKISIRESNNDVTVSIWDNGPGIPAEVKAKIFDPFFTTKGPGEGSGLGLDISRRIILKHGGRIELDSKPGETTFKVILPRS</sequence>
<dbReference type="InterPro" id="IPR003661">
    <property type="entry name" value="HisK_dim/P_dom"/>
</dbReference>
<dbReference type="PROSITE" id="PS50113">
    <property type="entry name" value="PAC"/>
    <property type="match status" value="3"/>
</dbReference>
<dbReference type="SUPFAM" id="SSF47384">
    <property type="entry name" value="Homodimeric domain of signal transducing histidine kinase"/>
    <property type="match status" value="1"/>
</dbReference>
<keyword evidence="6" id="KW-0175">Coiled coil</keyword>
<dbReference type="Pfam" id="PF13426">
    <property type="entry name" value="PAS_9"/>
    <property type="match status" value="5"/>
</dbReference>
<dbReference type="SMART" id="SM00388">
    <property type="entry name" value="HisKA"/>
    <property type="match status" value="1"/>
</dbReference>
<dbReference type="Gene3D" id="3.30.450.20">
    <property type="entry name" value="PAS domain"/>
    <property type="match status" value="6"/>
</dbReference>
<dbReference type="CDD" id="cd00130">
    <property type="entry name" value="PAS"/>
    <property type="match status" value="6"/>
</dbReference>